<dbReference type="Pfam" id="PF00326">
    <property type="entry name" value="Peptidase_S9"/>
    <property type="match status" value="1"/>
</dbReference>
<dbReference type="InterPro" id="IPR001375">
    <property type="entry name" value="Peptidase_S9_cat"/>
</dbReference>
<dbReference type="InterPro" id="IPR011042">
    <property type="entry name" value="6-blade_b-propeller_TolB-like"/>
</dbReference>
<evidence type="ECO:0000313" key="3">
    <source>
        <dbReference type="EMBL" id="ROP45651.1"/>
    </source>
</evidence>
<gene>
    <name evidence="3" type="ORF">EDC03_0256</name>
</gene>
<proteinExistence type="predicted"/>
<dbReference type="EMBL" id="RJKN01000001">
    <property type="protein sequence ID" value="ROP45651.1"/>
    <property type="molecule type" value="Genomic_DNA"/>
</dbReference>
<dbReference type="OrthoDB" id="128799at2"/>
<reference evidence="3 4" key="1">
    <citation type="journal article" date="2015" name="Stand. Genomic Sci.">
        <title>Genomic Encyclopedia of Bacterial and Archaeal Type Strains, Phase III: the genomes of soil and plant-associated and newly described type strains.</title>
        <authorList>
            <person name="Whitman W.B."/>
            <person name="Woyke T."/>
            <person name="Klenk H.P."/>
            <person name="Zhou Y."/>
            <person name="Lilburn T.G."/>
            <person name="Beck B.J."/>
            <person name="De Vos P."/>
            <person name="Vandamme P."/>
            <person name="Eisen J.A."/>
            <person name="Garrity G."/>
            <person name="Hugenholtz P."/>
            <person name="Kyrpides N.C."/>
        </authorList>
    </citation>
    <scope>NUCLEOTIDE SEQUENCE [LARGE SCALE GENOMIC DNA]</scope>
    <source>
        <strain evidence="3 4">CECT 7306</strain>
    </source>
</reference>
<dbReference type="GO" id="GO:0006508">
    <property type="term" value="P:proteolysis"/>
    <property type="evidence" value="ECO:0007669"/>
    <property type="project" value="InterPro"/>
</dbReference>
<keyword evidence="1" id="KW-0378">Hydrolase</keyword>
<evidence type="ECO:0000256" key="1">
    <source>
        <dbReference type="ARBA" id="ARBA00022801"/>
    </source>
</evidence>
<accession>A0A3N1HT20</accession>
<dbReference type="GO" id="GO:0004177">
    <property type="term" value="F:aminopeptidase activity"/>
    <property type="evidence" value="ECO:0007669"/>
    <property type="project" value="UniProtKB-KW"/>
</dbReference>
<dbReference type="Gene3D" id="2.120.10.30">
    <property type="entry name" value="TolB, C-terminal domain"/>
    <property type="match status" value="1"/>
</dbReference>
<keyword evidence="3" id="KW-0031">Aminopeptidase</keyword>
<protein>
    <submittedName>
        <fullName evidence="3">Dipeptidyl aminopeptidase/acylaminoacyl peptidase</fullName>
    </submittedName>
</protein>
<dbReference type="AlphaFoldDB" id="A0A3N1HT20"/>
<dbReference type="PANTHER" id="PTHR42776:SF27">
    <property type="entry name" value="DIPEPTIDYL PEPTIDASE FAMILY MEMBER 6"/>
    <property type="match status" value="1"/>
</dbReference>
<dbReference type="RefSeq" id="WP_148057977.1">
    <property type="nucleotide sequence ID" value="NZ_RJKN01000001.1"/>
</dbReference>
<keyword evidence="4" id="KW-1185">Reference proteome</keyword>
<dbReference type="InterPro" id="IPR029058">
    <property type="entry name" value="AB_hydrolase_fold"/>
</dbReference>
<feature type="domain" description="Peptidase S9 prolyl oligopeptidase catalytic" evidence="2">
    <location>
        <begin position="493"/>
        <end position="696"/>
    </location>
</feature>
<evidence type="ECO:0000313" key="4">
    <source>
        <dbReference type="Proteomes" id="UP000276232"/>
    </source>
</evidence>
<evidence type="ECO:0000259" key="2">
    <source>
        <dbReference type="Pfam" id="PF00326"/>
    </source>
</evidence>
<dbReference type="GO" id="GO:0004252">
    <property type="term" value="F:serine-type endopeptidase activity"/>
    <property type="evidence" value="ECO:0007669"/>
    <property type="project" value="TreeGrafter"/>
</dbReference>
<organism evidence="3 4">
    <name type="scientific">Pseudokineococcus lusitanus</name>
    <dbReference type="NCBI Taxonomy" id="763993"/>
    <lineage>
        <taxon>Bacteria</taxon>
        <taxon>Bacillati</taxon>
        <taxon>Actinomycetota</taxon>
        <taxon>Actinomycetes</taxon>
        <taxon>Kineosporiales</taxon>
        <taxon>Kineosporiaceae</taxon>
        <taxon>Pseudokineococcus</taxon>
    </lineage>
</organism>
<sequence>MTSPADGGDVVVASPEPPAHVPGLDDTLLAAVRRVASVRSCWAPSLAPGGDRLAYVTDRSGLPRLEVVALGRGSGDAAGDVVSCGEPRQVSGPDQEVVTASWAPDGASLLYVVAPGGLVRTEVHAVRPDGSGRRRVAGGGATETAVLGAWTPAGGHLLAVADGVGPDATLHALAPHAAAPGDGEEPAGARRLAPAGHQVVTSVDAVTGLAVVRRGPRGHRSLWLVPADRGGEGRRLLAAVVPPEEDRGEDGRVEHDGRGGVAVLARTDALPGTAGRVALVRVPLVDGVPGEPRVLLARPDADLEAAAPLPGGALLCRWNVRGRTETEVRRDVLARAPGLGPAGRLGGPGAPVPVAGEHVALPPGAEVVLSWSVAPDGRGAVVEAGGPRLPRSLWWVRLPHAPAAAAPSAGPPGATPTTGGPRPASCARLLGCTPPADLPGSLVVPALERFSAADGLPLEAWVYRPPGTTGPVPTVVFLHGGPEGQERPLLQRSAQALAAAGVAVVAPNVRGSDGYGARFRQLDDGAARWASMEDVTATVDHALRSGLAAPGRLGVHGWSYGGYLALAALVRWPDLFAAGSSLSGMSDLTTFYAGTETWMAAASTPEYGDPVRDAALLRRLSPMTGIGRVRVPVLLTHGELDTNVPLQESVQAHAALRAQGTPAELVLLPGEAHAIVGAPAVRTVAERLTSFFVRTLRPGDGPAAVGAAAVGGAA</sequence>
<dbReference type="SUPFAM" id="SSF53474">
    <property type="entry name" value="alpha/beta-Hydrolases"/>
    <property type="match status" value="1"/>
</dbReference>
<dbReference type="InParanoid" id="A0A3N1HT20"/>
<dbReference type="PANTHER" id="PTHR42776">
    <property type="entry name" value="SERINE PEPTIDASE S9 FAMILY MEMBER"/>
    <property type="match status" value="1"/>
</dbReference>
<name>A0A3N1HT20_9ACTN</name>
<comment type="caution">
    <text evidence="3">The sequence shown here is derived from an EMBL/GenBank/DDBJ whole genome shotgun (WGS) entry which is preliminary data.</text>
</comment>
<dbReference type="SUPFAM" id="SSF82171">
    <property type="entry name" value="DPP6 N-terminal domain-like"/>
    <property type="match status" value="1"/>
</dbReference>
<dbReference type="Proteomes" id="UP000276232">
    <property type="component" value="Unassembled WGS sequence"/>
</dbReference>
<dbReference type="Gene3D" id="3.40.50.1820">
    <property type="entry name" value="alpha/beta hydrolase"/>
    <property type="match status" value="1"/>
</dbReference>
<keyword evidence="3" id="KW-0645">Protease</keyword>